<comment type="caution">
    <text evidence="7">The sequence shown here is derived from an EMBL/GenBank/DDBJ whole genome shotgun (WGS) entry which is preliminary data.</text>
</comment>
<gene>
    <name evidence="7" type="ORF">IEQ34_022527</name>
</gene>
<dbReference type="PROSITE" id="PS51625">
    <property type="entry name" value="SAM_MT_TRMB"/>
    <property type="match status" value="1"/>
</dbReference>
<dbReference type="EC" id="2.1.1.33" evidence="2"/>
<comment type="catalytic activity">
    <reaction evidence="1">
        <text>guanosine(46) in tRNA + S-adenosyl-L-methionine = N(7)-methylguanosine(46) in tRNA + S-adenosyl-L-homocysteine</text>
        <dbReference type="Rhea" id="RHEA:42708"/>
        <dbReference type="Rhea" id="RHEA-COMP:10188"/>
        <dbReference type="Rhea" id="RHEA-COMP:10189"/>
        <dbReference type="ChEBI" id="CHEBI:57856"/>
        <dbReference type="ChEBI" id="CHEBI:59789"/>
        <dbReference type="ChEBI" id="CHEBI:74269"/>
        <dbReference type="ChEBI" id="CHEBI:74480"/>
        <dbReference type="EC" id="2.1.1.33"/>
    </reaction>
</comment>
<evidence type="ECO:0000313" key="8">
    <source>
        <dbReference type="Proteomes" id="UP000775213"/>
    </source>
</evidence>
<accession>A0AAV7FZ87</accession>
<evidence type="ECO:0000256" key="6">
    <source>
        <dbReference type="ARBA" id="ARBA00022694"/>
    </source>
</evidence>
<sequence>MSHVRQVIRIIGSTVQMMLDRKQNDKLTEARLFELLVDRLTSQQVKLTVEVESRRVLVLDLRTCGEYFPRGDLIVEKDGYLHNKRAPVVTSNPSSSNEYLLIVLIAKPLKEVDCSRLRTAHPTPREQSMLARGMSSAAGRAPLSAATMAAKFSSQALRNSSWRMKRRFVIPRKGHWSYKPCSSAFDSNGSKNGGITSSDIVEREYADLNLKDLYGAGQIGHVRIRQHVNPLGSSFSVPVKVANWDDVFNNSKLPLMVDIGSADPALSVLGERNFSQKYCPDPHFKKRHHKRRVLQKPLVDSILNNLITGGQVLLQSDVLQVAMDMRDQFDLRIDLLKHIDAIDDSFSCDEDGWLQYNPIGIRTEREIHAELQGAKIYRRLYQKI</sequence>
<dbReference type="EMBL" id="JAGFBR010000019">
    <property type="protein sequence ID" value="KAH0448727.1"/>
    <property type="molecule type" value="Genomic_DNA"/>
</dbReference>
<proteinExistence type="predicted"/>
<dbReference type="PANTHER" id="PTHR23417:SF21">
    <property type="entry name" value="TRNA (GUANINE-N(7)-)-METHYLTRANSFERASE"/>
    <property type="match status" value="1"/>
</dbReference>
<reference evidence="7 8" key="1">
    <citation type="journal article" date="2021" name="Hortic Res">
        <title>Chromosome-scale assembly of the Dendrobium chrysotoxum genome enhances the understanding of orchid evolution.</title>
        <authorList>
            <person name="Zhang Y."/>
            <person name="Zhang G.Q."/>
            <person name="Zhang D."/>
            <person name="Liu X.D."/>
            <person name="Xu X.Y."/>
            <person name="Sun W.H."/>
            <person name="Yu X."/>
            <person name="Zhu X."/>
            <person name="Wang Z.W."/>
            <person name="Zhao X."/>
            <person name="Zhong W.Y."/>
            <person name="Chen H."/>
            <person name="Yin W.L."/>
            <person name="Huang T."/>
            <person name="Niu S.C."/>
            <person name="Liu Z.J."/>
        </authorList>
    </citation>
    <scope>NUCLEOTIDE SEQUENCE [LARGE SCALE GENOMIC DNA]</scope>
    <source>
        <strain evidence="7">Lindl</strain>
    </source>
</reference>
<dbReference type="InterPro" id="IPR003358">
    <property type="entry name" value="tRNA_(Gua-N-7)_MeTrfase_Trmb"/>
</dbReference>
<keyword evidence="4" id="KW-0808">Transferase</keyword>
<dbReference type="AlphaFoldDB" id="A0AAV7FZ87"/>
<dbReference type="GO" id="GO:0008176">
    <property type="term" value="F:tRNA (guanine(46)-N7)-methyltransferase activity"/>
    <property type="evidence" value="ECO:0007669"/>
    <property type="project" value="UniProtKB-EC"/>
</dbReference>
<dbReference type="Pfam" id="PF02390">
    <property type="entry name" value="Methyltransf_4"/>
    <property type="match status" value="1"/>
</dbReference>
<dbReference type="GO" id="GO:0043527">
    <property type="term" value="C:tRNA methyltransferase complex"/>
    <property type="evidence" value="ECO:0007669"/>
    <property type="project" value="TreeGrafter"/>
</dbReference>
<evidence type="ECO:0000256" key="2">
    <source>
        <dbReference type="ARBA" id="ARBA00011977"/>
    </source>
</evidence>
<evidence type="ECO:0000313" key="7">
    <source>
        <dbReference type="EMBL" id="KAH0448727.1"/>
    </source>
</evidence>
<keyword evidence="3" id="KW-0489">Methyltransferase</keyword>
<keyword evidence="8" id="KW-1185">Reference proteome</keyword>
<evidence type="ECO:0000256" key="1">
    <source>
        <dbReference type="ARBA" id="ARBA00000142"/>
    </source>
</evidence>
<organism evidence="7 8">
    <name type="scientific">Dendrobium chrysotoxum</name>
    <name type="common">Orchid</name>
    <dbReference type="NCBI Taxonomy" id="161865"/>
    <lineage>
        <taxon>Eukaryota</taxon>
        <taxon>Viridiplantae</taxon>
        <taxon>Streptophyta</taxon>
        <taxon>Embryophyta</taxon>
        <taxon>Tracheophyta</taxon>
        <taxon>Spermatophyta</taxon>
        <taxon>Magnoliopsida</taxon>
        <taxon>Liliopsida</taxon>
        <taxon>Asparagales</taxon>
        <taxon>Orchidaceae</taxon>
        <taxon>Epidendroideae</taxon>
        <taxon>Malaxideae</taxon>
        <taxon>Dendrobiinae</taxon>
        <taxon>Dendrobium</taxon>
    </lineage>
</organism>
<evidence type="ECO:0000256" key="5">
    <source>
        <dbReference type="ARBA" id="ARBA00022691"/>
    </source>
</evidence>
<keyword evidence="6" id="KW-0819">tRNA processing</keyword>
<dbReference type="Proteomes" id="UP000775213">
    <property type="component" value="Unassembled WGS sequence"/>
</dbReference>
<dbReference type="InterPro" id="IPR029063">
    <property type="entry name" value="SAM-dependent_MTases_sf"/>
</dbReference>
<dbReference type="PANTHER" id="PTHR23417">
    <property type="entry name" value="3-DEOXY-D-MANNO-OCTULOSONIC-ACID TRANSFERASE/TRNA GUANINE-N 7 - -METHYLTRANSFERASE"/>
    <property type="match status" value="1"/>
</dbReference>
<dbReference type="Gene3D" id="3.40.50.150">
    <property type="entry name" value="Vaccinia Virus protein VP39"/>
    <property type="match status" value="1"/>
</dbReference>
<keyword evidence="5" id="KW-0949">S-adenosyl-L-methionine</keyword>
<evidence type="ECO:0000256" key="4">
    <source>
        <dbReference type="ARBA" id="ARBA00022679"/>
    </source>
</evidence>
<name>A0AAV7FZ87_DENCH</name>
<evidence type="ECO:0000256" key="3">
    <source>
        <dbReference type="ARBA" id="ARBA00022603"/>
    </source>
</evidence>
<protein>
    <recommendedName>
        <fullName evidence="2">tRNA (guanine(46)-N(7))-methyltransferase</fullName>
        <ecNumber evidence="2">2.1.1.33</ecNumber>
    </recommendedName>
</protein>